<dbReference type="SUPFAM" id="SSF49777">
    <property type="entry name" value="PEBP-like"/>
    <property type="match status" value="1"/>
</dbReference>
<proteinExistence type="predicted"/>
<dbReference type="PANTHER" id="PTHR30289:SF1">
    <property type="entry name" value="PEBP (PHOSPHATIDYLETHANOLAMINE-BINDING PROTEIN) FAMILY PROTEIN"/>
    <property type="match status" value="1"/>
</dbReference>
<evidence type="ECO:0000313" key="2">
    <source>
        <dbReference type="Proteomes" id="UP000075799"/>
    </source>
</evidence>
<dbReference type="Pfam" id="PF01161">
    <property type="entry name" value="PBP"/>
    <property type="match status" value="1"/>
</dbReference>
<gene>
    <name evidence="1" type="ORF">AZI87_16710</name>
</gene>
<name>A0A161QF14_BDEBC</name>
<dbReference type="RefSeq" id="WP_063209370.1">
    <property type="nucleotide sequence ID" value="NZ_LUKD01000008.1"/>
</dbReference>
<evidence type="ECO:0008006" key="3">
    <source>
        <dbReference type="Google" id="ProtNLM"/>
    </source>
</evidence>
<organism evidence="1 2">
    <name type="scientific">Bdellovibrio bacteriovorus</name>
    <dbReference type="NCBI Taxonomy" id="959"/>
    <lineage>
        <taxon>Bacteria</taxon>
        <taxon>Pseudomonadati</taxon>
        <taxon>Bdellovibrionota</taxon>
        <taxon>Bdellovibrionia</taxon>
        <taxon>Bdellovibrionales</taxon>
        <taxon>Pseudobdellovibrionaceae</taxon>
        <taxon>Bdellovibrio</taxon>
    </lineage>
</organism>
<dbReference type="Gene3D" id="3.90.280.10">
    <property type="entry name" value="PEBP-like"/>
    <property type="match status" value="1"/>
</dbReference>
<dbReference type="CDD" id="cd00865">
    <property type="entry name" value="PEBP_bact_arch"/>
    <property type="match status" value="1"/>
</dbReference>
<dbReference type="PANTHER" id="PTHR30289">
    <property type="entry name" value="UNCHARACTERIZED PROTEIN YBCL-RELATED"/>
    <property type="match status" value="1"/>
</dbReference>
<dbReference type="Proteomes" id="UP000075799">
    <property type="component" value="Unassembled WGS sequence"/>
</dbReference>
<dbReference type="AlphaFoldDB" id="A0A161QF14"/>
<dbReference type="EMBL" id="LUKD01000008">
    <property type="protein sequence ID" value="KYG62907.1"/>
    <property type="molecule type" value="Genomic_DNA"/>
</dbReference>
<accession>A0A161QF14</accession>
<sequence>MQTDFTLSSPVFENNGEIPKQYTCEGDDMSPPLEWYGAPQGTKSYAIIVDDPDAPDPSAPKRTWVHWVVYNIPAEIHALPENFHDFPEETQEVQNDWKAEGYRGPCPPVGKHHYHHKIYALNTFLPQNGILTKEDLLKAMKGHILGEADLVGTYEMSH</sequence>
<dbReference type="InterPro" id="IPR036610">
    <property type="entry name" value="PEBP-like_sf"/>
</dbReference>
<reference evidence="1 2" key="1">
    <citation type="submission" date="2016-03" db="EMBL/GenBank/DDBJ databases">
        <authorList>
            <person name="Ploux O."/>
        </authorList>
    </citation>
    <scope>NUCLEOTIDE SEQUENCE [LARGE SCALE GENOMIC DNA]</scope>
    <source>
        <strain evidence="1 2">EC13</strain>
    </source>
</reference>
<dbReference type="InterPro" id="IPR005247">
    <property type="entry name" value="YbhB_YbcL/LppC-like"/>
</dbReference>
<dbReference type="NCBIfam" id="TIGR00481">
    <property type="entry name" value="YbhB/YbcL family Raf kinase inhibitor-like protein"/>
    <property type="match status" value="1"/>
</dbReference>
<comment type="caution">
    <text evidence="1">The sequence shown here is derived from an EMBL/GenBank/DDBJ whole genome shotgun (WGS) entry which is preliminary data.</text>
</comment>
<dbReference type="InterPro" id="IPR008914">
    <property type="entry name" value="PEBP"/>
</dbReference>
<evidence type="ECO:0000313" key="1">
    <source>
        <dbReference type="EMBL" id="KYG62907.1"/>
    </source>
</evidence>
<dbReference type="OrthoDB" id="9797506at2"/>
<protein>
    <recommendedName>
        <fullName evidence="3">Phosphatidylethanolamine-binding protein</fullName>
    </recommendedName>
</protein>